<name>A0A0F2LN03_9CREN</name>
<dbReference type="EMBL" id="JZWS01000183">
    <property type="protein sequence ID" value="KJR78174.1"/>
    <property type="molecule type" value="Genomic_DNA"/>
</dbReference>
<comment type="caution">
    <text evidence="1">The sequence shown here is derived from an EMBL/GenBank/DDBJ whole genome shotgun (WGS) entry which is preliminary data.</text>
</comment>
<protein>
    <submittedName>
        <fullName evidence="1">Uncharacterized protein</fullName>
    </submittedName>
</protein>
<accession>A0A0F2LN03</accession>
<dbReference type="AlphaFoldDB" id="A0A0F2LN03"/>
<proteinExistence type="predicted"/>
<reference evidence="1" key="1">
    <citation type="submission" date="2015-03" db="EMBL/GenBank/DDBJ databases">
        <title>Metagenome Sequencing of an Archaeal-Dominated Microbial Community from a Hot Spring at the Los Azufres Geothermal Field, Mexico.</title>
        <authorList>
            <person name="Servin-Garciduenas L.E."/>
            <person name="Martinez-Romero E."/>
        </authorList>
    </citation>
    <scope>NUCLEOTIDE SEQUENCE [LARGE SCALE GENOMIC DNA]</scope>
    <source>
        <strain evidence="1">AZ1-454</strain>
    </source>
</reference>
<gene>
    <name evidence="1" type="ORF">TQ35_08690</name>
</gene>
<sequence length="369" mass="40574">MAYVNLVYYNDDVLFLLGVPSGVVIYSLNTGRFYNVKLPTVSLSQQSVTVGVTFLGGHIVGAISEQSGNTISVTLLDATFTYSDTVFTIVNVYTIDIAGELNYYTINIVGNTSYAVVVVRYNYEASLSNPSVSQIYYIIYDMTSGSSTTYASSQFSNVDLFTGVTTISSISFTIGIKIVSIYAYYVFTVLYDDETGNEIIVSFNLKTLNIETIEIPLPNTQWQVVLQKNYVILLTTPQQVIQQGNVYFLPVNYQIYEITTSEMLTVQFYTVALEQNNLVISGKVLYVQTGQPASNATVGVYYASSAMGNQLAISSLIGQVTTDQNGEFQFSYQFNNAPPDLDLVVAVSVDPIVLNYIPVRPKTISGGTY</sequence>
<organism evidence="1">
    <name type="scientific">Candidatus Aramenus sulfurataquae</name>
    <dbReference type="NCBI Taxonomy" id="1326980"/>
    <lineage>
        <taxon>Archaea</taxon>
        <taxon>Thermoproteota</taxon>
        <taxon>Thermoprotei</taxon>
        <taxon>Sulfolobales</taxon>
        <taxon>Sulfolobaceae</taxon>
        <taxon>Candidatus Aramenus</taxon>
    </lineage>
</organism>
<evidence type="ECO:0000313" key="1">
    <source>
        <dbReference type="EMBL" id="KJR78174.1"/>
    </source>
</evidence>